<keyword evidence="1" id="KW-1133">Transmembrane helix</keyword>
<dbReference type="EMBL" id="JACRUO010000001">
    <property type="protein sequence ID" value="MBD3689254.1"/>
    <property type="molecule type" value="Genomic_DNA"/>
</dbReference>
<dbReference type="RefSeq" id="WP_191071319.1">
    <property type="nucleotide sequence ID" value="NZ_CP060506.1"/>
</dbReference>
<feature type="transmembrane region" description="Helical" evidence="1">
    <location>
        <begin position="6"/>
        <end position="38"/>
    </location>
</feature>
<evidence type="ECO:0000256" key="1">
    <source>
        <dbReference type="SAM" id="Phobius"/>
    </source>
</evidence>
<protein>
    <recommendedName>
        <fullName evidence="4">DUF2273 domain-containing protein</fullName>
    </recommendedName>
</protein>
<comment type="caution">
    <text evidence="2">The sequence shown here is derived from an EMBL/GenBank/DDBJ whole genome shotgun (WGS) entry which is preliminary data.</text>
</comment>
<evidence type="ECO:0008006" key="4">
    <source>
        <dbReference type="Google" id="ProtNLM"/>
    </source>
</evidence>
<proteinExistence type="predicted"/>
<evidence type="ECO:0000313" key="2">
    <source>
        <dbReference type="EMBL" id="MBD3689254.1"/>
    </source>
</evidence>
<organism evidence="2 3">
    <name type="scientific">Nanchangia anserum</name>
    <dbReference type="NCBI Taxonomy" id="2692125"/>
    <lineage>
        <taxon>Bacteria</taxon>
        <taxon>Bacillati</taxon>
        <taxon>Actinomycetota</taxon>
        <taxon>Actinomycetes</taxon>
        <taxon>Actinomycetales</taxon>
        <taxon>Actinomycetaceae</taxon>
        <taxon>Nanchangia</taxon>
    </lineage>
</organism>
<name>A0A8I0GFU6_9ACTO</name>
<keyword evidence="3" id="KW-1185">Reference proteome</keyword>
<reference evidence="2 3" key="1">
    <citation type="submission" date="2020-08" db="EMBL/GenBank/DDBJ databases">
        <title>Winkia gen. nov., sp. nov., isolated from faeces of the Anser albifrons in China.</title>
        <authorList>
            <person name="Liu Q."/>
        </authorList>
    </citation>
    <scope>NUCLEOTIDE SEQUENCE [LARGE SCALE GENOMIC DNA]</scope>
    <source>
        <strain evidence="2 3">C62</strain>
    </source>
</reference>
<dbReference type="AlphaFoldDB" id="A0A8I0GFU6"/>
<keyword evidence="1" id="KW-0812">Transmembrane</keyword>
<sequence length="63" mass="6273">MTTTGIAIGAFLAFMAAQHGFGGFLLAVIFMAVGAVIGRAATGKLDLRGVGEALIGKSTTTSD</sequence>
<dbReference type="Proteomes" id="UP000627538">
    <property type="component" value="Unassembled WGS sequence"/>
</dbReference>
<gene>
    <name evidence="2" type="ORF">H8R10_03285</name>
</gene>
<keyword evidence="1" id="KW-0472">Membrane</keyword>
<accession>A0A8I0GFU6</accession>
<evidence type="ECO:0000313" key="3">
    <source>
        <dbReference type="Proteomes" id="UP000627538"/>
    </source>
</evidence>